<dbReference type="EMBL" id="JAVDRD010000005">
    <property type="protein sequence ID" value="MDR6511322.1"/>
    <property type="molecule type" value="Genomic_DNA"/>
</dbReference>
<dbReference type="PROSITE" id="PS52016">
    <property type="entry name" value="TONB_DEPENDENT_REC_3"/>
    <property type="match status" value="1"/>
</dbReference>
<dbReference type="Proteomes" id="UP001184150">
    <property type="component" value="Unassembled WGS sequence"/>
</dbReference>
<evidence type="ECO:0000259" key="15">
    <source>
        <dbReference type="Pfam" id="PF07715"/>
    </source>
</evidence>
<evidence type="ECO:0000256" key="13">
    <source>
        <dbReference type="SAM" id="SignalP"/>
    </source>
</evidence>
<evidence type="ECO:0000256" key="6">
    <source>
        <dbReference type="ARBA" id="ARBA00023004"/>
    </source>
</evidence>
<evidence type="ECO:0000259" key="14">
    <source>
        <dbReference type="Pfam" id="PF00593"/>
    </source>
</evidence>
<comment type="similarity">
    <text evidence="11 12">Belongs to the TonB-dependent receptor family.</text>
</comment>
<evidence type="ECO:0000256" key="10">
    <source>
        <dbReference type="ARBA" id="ARBA00023237"/>
    </source>
</evidence>
<keyword evidence="16" id="KW-0675">Receptor</keyword>
<evidence type="ECO:0000256" key="9">
    <source>
        <dbReference type="ARBA" id="ARBA00023136"/>
    </source>
</evidence>
<feature type="domain" description="TonB-dependent receptor plug" evidence="15">
    <location>
        <begin position="53"/>
        <end position="159"/>
    </location>
</feature>
<evidence type="ECO:0000313" key="17">
    <source>
        <dbReference type="Proteomes" id="UP001184150"/>
    </source>
</evidence>
<reference evidence="16 17" key="1">
    <citation type="submission" date="2023-07" db="EMBL/GenBank/DDBJ databases">
        <title>Sorghum-associated microbial communities from plants grown in Nebraska, USA.</title>
        <authorList>
            <person name="Schachtman D."/>
        </authorList>
    </citation>
    <scope>NUCLEOTIDE SEQUENCE [LARGE SCALE GENOMIC DNA]</scope>
    <source>
        <strain evidence="16 17">DS1027</strain>
    </source>
</reference>
<dbReference type="InterPro" id="IPR039426">
    <property type="entry name" value="TonB-dep_rcpt-like"/>
</dbReference>
<evidence type="ECO:0000313" key="16">
    <source>
        <dbReference type="EMBL" id="MDR6511322.1"/>
    </source>
</evidence>
<sequence length="817" mass="86282">MKQGIRSGASALAMMAMAAMPQVSHADEAGQQSGTVGLEEIVVTAQRKAESAQKAAIAISVVTAEALTKAGVNSAATLNSVAPSLTVAQGGGATTSYFVRGVGNFTNNAYSDPAVAFNYDGVYIGRPTSTGSAFFDLERIEVLKGPQGTLYGRNATGGAVNVLPAKPVIGKLMGAASLGYGNFNAIDGDAMINVPVGDNTAVRLAGKVVDSKGYYSDGTGNTKSQALRAQILTQPSAAVSLRLAADWAHNGGMGVGATYDGLLNFTPGAPASANAPANYTYVPANLGAWLGLLSPKASAFFANTVIGGAFISPAPLDKPFINDTNWGVEGEANLDTSIGKVTTLLAYRKSTLDDLFNGAPSFRGARTKESSHQFSAEVRLAGKPIGPVEWLIGGFFYDENVQGNSTYNQYLVSSIQSYTIGTKSYAGFGRLVFHAKDHFRLVAGGRYTRDEKRIDGLANTLLDLCTNAPPPAGNGCFGGPSVPTGLTLADIAAQIPASQLPAGFPTAPGDVRPFGNAGNILTYAPVAVNKPLNNNRFTYRLAAEYDVGPQSLAYLSYETGYRSGGFALATGRETYAPEFIDAYTAGIKNRLMGNRLQINVEAFLWKYRNQQVSHFGFGSDGLTTYFTTNVGKSTIKGVDIDFQFKATPTTLLLGDVQYVDNTLDQFTYNVPRGGTSLPPAVGCPYAPGTEGGLPVYTIDCSGKPGLNSPRWSLNGGIRQDVPLGDYTLQLSLDGRYRSNRVIGFEYLAQHNSGDDFTADASIAFGPQDQSWQLTAWVRNLTDNNVRILTQYNNNVGGVIATSYAPPRTYGARASVKF</sequence>
<dbReference type="InterPro" id="IPR000531">
    <property type="entry name" value="Beta-barrel_TonB"/>
</dbReference>
<evidence type="ECO:0000256" key="2">
    <source>
        <dbReference type="ARBA" id="ARBA00022448"/>
    </source>
</evidence>
<dbReference type="InterPro" id="IPR036942">
    <property type="entry name" value="Beta-barrel_TonB_sf"/>
</dbReference>
<dbReference type="InterPro" id="IPR012910">
    <property type="entry name" value="Plug_dom"/>
</dbReference>
<feature type="signal peptide" evidence="13">
    <location>
        <begin position="1"/>
        <end position="26"/>
    </location>
</feature>
<keyword evidence="2 11" id="KW-0813">Transport</keyword>
<dbReference type="Gene3D" id="2.40.170.20">
    <property type="entry name" value="TonB-dependent receptor, beta-barrel domain"/>
    <property type="match status" value="2"/>
</dbReference>
<gene>
    <name evidence="16" type="ORF">J2792_002194</name>
</gene>
<evidence type="ECO:0000256" key="1">
    <source>
        <dbReference type="ARBA" id="ARBA00004571"/>
    </source>
</evidence>
<keyword evidence="4" id="KW-0410">Iron transport</keyword>
<evidence type="ECO:0000256" key="4">
    <source>
        <dbReference type="ARBA" id="ARBA00022496"/>
    </source>
</evidence>
<evidence type="ECO:0000256" key="7">
    <source>
        <dbReference type="ARBA" id="ARBA00023065"/>
    </source>
</evidence>
<accession>A0ABU1MMS1</accession>
<comment type="subcellular location">
    <subcellularLocation>
        <location evidence="1 11">Cell outer membrane</location>
        <topology evidence="1 11">Multi-pass membrane protein</topology>
    </subcellularLocation>
</comment>
<keyword evidence="10 11" id="KW-0998">Cell outer membrane</keyword>
<dbReference type="Pfam" id="PF07715">
    <property type="entry name" value="Plug"/>
    <property type="match status" value="1"/>
</dbReference>
<keyword evidence="3 11" id="KW-1134">Transmembrane beta strand</keyword>
<keyword evidence="5 11" id="KW-0812">Transmembrane</keyword>
<feature type="chain" id="PRO_5047375365" evidence="13">
    <location>
        <begin position="27"/>
        <end position="817"/>
    </location>
</feature>
<feature type="domain" description="TonB-dependent receptor-like beta-barrel" evidence="14">
    <location>
        <begin position="315"/>
        <end position="780"/>
    </location>
</feature>
<keyword evidence="13" id="KW-0732">Signal</keyword>
<evidence type="ECO:0000256" key="3">
    <source>
        <dbReference type="ARBA" id="ARBA00022452"/>
    </source>
</evidence>
<dbReference type="RefSeq" id="WP_309805221.1">
    <property type="nucleotide sequence ID" value="NZ_JAVDRD010000005.1"/>
</dbReference>
<dbReference type="Pfam" id="PF00593">
    <property type="entry name" value="TonB_dep_Rec_b-barrel"/>
    <property type="match status" value="1"/>
</dbReference>
<keyword evidence="7" id="KW-0406">Ion transport</keyword>
<proteinExistence type="inferred from homology"/>
<dbReference type="PANTHER" id="PTHR32552:SF81">
    <property type="entry name" value="TONB-DEPENDENT OUTER MEMBRANE RECEPTOR"/>
    <property type="match status" value="1"/>
</dbReference>
<keyword evidence="6" id="KW-0408">Iron</keyword>
<protein>
    <submittedName>
        <fullName evidence="16">Iron complex outermembrane receptor protein</fullName>
    </submittedName>
</protein>
<dbReference type="SUPFAM" id="SSF56935">
    <property type="entry name" value="Porins"/>
    <property type="match status" value="1"/>
</dbReference>
<comment type="caution">
    <text evidence="16">The sequence shown here is derived from an EMBL/GenBank/DDBJ whole genome shotgun (WGS) entry which is preliminary data.</text>
</comment>
<evidence type="ECO:0000256" key="5">
    <source>
        <dbReference type="ARBA" id="ARBA00022692"/>
    </source>
</evidence>
<keyword evidence="17" id="KW-1185">Reference proteome</keyword>
<evidence type="ECO:0000256" key="8">
    <source>
        <dbReference type="ARBA" id="ARBA00023077"/>
    </source>
</evidence>
<organism evidence="16 17">
    <name type="scientific">Novosphingobium capsulatum</name>
    <dbReference type="NCBI Taxonomy" id="13688"/>
    <lineage>
        <taxon>Bacteria</taxon>
        <taxon>Pseudomonadati</taxon>
        <taxon>Pseudomonadota</taxon>
        <taxon>Alphaproteobacteria</taxon>
        <taxon>Sphingomonadales</taxon>
        <taxon>Sphingomonadaceae</taxon>
        <taxon>Novosphingobium</taxon>
    </lineage>
</organism>
<keyword evidence="9 11" id="KW-0472">Membrane</keyword>
<evidence type="ECO:0000256" key="11">
    <source>
        <dbReference type="PROSITE-ProRule" id="PRU01360"/>
    </source>
</evidence>
<evidence type="ECO:0000256" key="12">
    <source>
        <dbReference type="RuleBase" id="RU003357"/>
    </source>
</evidence>
<keyword evidence="8 12" id="KW-0798">TonB box</keyword>
<name>A0ABU1MMS1_9SPHN</name>
<dbReference type="PANTHER" id="PTHR32552">
    <property type="entry name" value="FERRICHROME IRON RECEPTOR-RELATED"/>
    <property type="match status" value="1"/>
</dbReference>